<organism evidence="9">
    <name type="scientific">Sarocladium implicatum</name>
    <dbReference type="NCBI Taxonomy" id="1610689"/>
    <lineage>
        <taxon>Eukaryota</taxon>
        <taxon>Fungi</taxon>
        <taxon>Dikarya</taxon>
        <taxon>Ascomycota</taxon>
        <taxon>Pezizomycotina</taxon>
        <taxon>Sordariomycetes</taxon>
        <taxon>Hypocreomycetidae</taxon>
        <taxon>Hypocreales</taxon>
        <taxon>Sarocladiaceae</taxon>
        <taxon>Sarocladium</taxon>
    </lineage>
</organism>
<keyword evidence="3 6" id="KW-0812">Transmembrane</keyword>
<dbReference type="PROSITE" id="PS00667">
    <property type="entry name" value="COMPLEX1_ND1_1"/>
    <property type="match status" value="1"/>
</dbReference>
<gene>
    <name evidence="9" type="ORF">VFPACMT_00011</name>
</gene>
<evidence type="ECO:0000256" key="5">
    <source>
        <dbReference type="ARBA" id="ARBA00023136"/>
    </source>
</evidence>
<geneLocation type="mitochondrion" evidence="9"/>
<keyword evidence="7" id="KW-0830">Ubiquinone</keyword>
<dbReference type="GeneID" id="23631970"/>
<reference evidence="9" key="1">
    <citation type="journal article" date="2015" name="Mitochondrial DNA">
        <title>The complete mitochondrial genome of the nematophagous fungus Acremonium implicatum.</title>
        <authorList>
            <person name="Yao Y."/>
            <person name="Lin R."/>
            <person name="Tian X."/>
            <person name="Shen B."/>
            <person name="Mao Z."/>
            <person name="Xie B."/>
        </authorList>
    </citation>
    <scope>NUCLEOTIDE SEQUENCE</scope>
</reference>
<evidence type="ECO:0000256" key="2">
    <source>
        <dbReference type="ARBA" id="ARBA00010535"/>
    </source>
</evidence>
<dbReference type="PANTHER" id="PTHR11432:SF3">
    <property type="entry name" value="NADH-UBIQUINONE OXIDOREDUCTASE CHAIN 1"/>
    <property type="match status" value="1"/>
</dbReference>
<feature type="transmembrane region" description="Helical" evidence="8">
    <location>
        <begin position="241"/>
        <end position="265"/>
    </location>
</feature>
<dbReference type="PROSITE" id="PS00668">
    <property type="entry name" value="COMPLEX1_ND1_2"/>
    <property type="match status" value="1"/>
</dbReference>
<keyword evidence="4 8" id="KW-1133">Transmembrane helix</keyword>
<feature type="transmembrane region" description="Helical" evidence="8">
    <location>
        <begin position="109"/>
        <end position="128"/>
    </location>
</feature>
<feature type="transmembrane region" description="Helical" evidence="8">
    <location>
        <begin position="76"/>
        <end position="97"/>
    </location>
</feature>
<evidence type="ECO:0000256" key="4">
    <source>
        <dbReference type="ARBA" id="ARBA00022989"/>
    </source>
</evidence>
<dbReference type="HAMAP" id="MF_01350">
    <property type="entry name" value="NDH1_NuoH"/>
    <property type="match status" value="1"/>
</dbReference>
<feature type="transmembrane region" description="Helical" evidence="8">
    <location>
        <begin position="341"/>
        <end position="364"/>
    </location>
</feature>
<evidence type="ECO:0000256" key="3">
    <source>
        <dbReference type="ARBA" id="ARBA00022692"/>
    </source>
</evidence>
<dbReference type="AlphaFoldDB" id="A0A0U1YXC0"/>
<dbReference type="RefSeq" id="YP_009122459.1">
    <property type="nucleotide sequence ID" value="NC_026534.1"/>
</dbReference>
<evidence type="ECO:0000256" key="7">
    <source>
        <dbReference type="RuleBase" id="RU000473"/>
    </source>
</evidence>
<keyword evidence="5 8" id="KW-0472">Membrane</keyword>
<dbReference type="InterPro" id="IPR001694">
    <property type="entry name" value="NADH_UbQ_OxRdtase_su1/FPO"/>
</dbReference>
<name>A0A0U1YXC0_9HYPO</name>
<feature type="transmembrane region" description="Helical" evidence="8">
    <location>
        <begin position="181"/>
        <end position="200"/>
    </location>
</feature>
<comment type="catalytic activity">
    <reaction evidence="7">
        <text>a ubiquinone + NADH + 5 H(+)(in) = a ubiquinol + NAD(+) + 4 H(+)(out)</text>
        <dbReference type="Rhea" id="RHEA:29091"/>
        <dbReference type="Rhea" id="RHEA-COMP:9565"/>
        <dbReference type="Rhea" id="RHEA-COMP:9566"/>
        <dbReference type="ChEBI" id="CHEBI:15378"/>
        <dbReference type="ChEBI" id="CHEBI:16389"/>
        <dbReference type="ChEBI" id="CHEBI:17976"/>
        <dbReference type="ChEBI" id="CHEBI:57540"/>
        <dbReference type="ChEBI" id="CHEBI:57945"/>
        <dbReference type="EC" id="7.1.1.2"/>
    </reaction>
</comment>
<feature type="transmembrane region" description="Helical" evidence="8">
    <location>
        <begin position="271"/>
        <end position="289"/>
    </location>
</feature>
<keyword evidence="6" id="KW-0520">NAD</keyword>
<dbReference type="GO" id="GO:0008137">
    <property type="term" value="F:NADH dehydrogenase (ubiquinone) activity"/>
    <property type="evidence" value="ECO:0007669"/>
    <property type="project" value="UniProtKB-EC"/>
</dbReference>
<dbReference type="EC" id="7.1.1.2" evidence="7"/>
<evidence type="ECO:0000313" key="9">
    <source>
        <dbReference type="EMBL" id="AJI44528.1"/>
    </source>
</evidence>
<feature type="transmembrane region" description="Helical" evidence="8">
    <location>
        <begin position="6"/>
        <end position="27"/>
    </location>
</feature>
<evidence type="ECO:0000256" key="6">
    <source>
        <dbReference type="RuleBase" id="RU000471"/>
    </source>
</evidence>
<evidence type="ECO:0000256" key="8">
    <source>
        <dbReference type="SAM" id="Phobius"/>
    </source>
</evidence>
<dbReference type="InterPro" id="IPR018086">
    <property type="entry name" value="NADH_UbQ_OxRdtase_su1_CS"/>
</dbReference>
<sequence>MRFNITIISILENLILILPALLGVAYVTVAERKVMASMQRRLGPNAVGYYGLLQAFADALKLILKEYVAPTQANLILFFLGPIITLMFALLGFAVIPYGPGLSISDMELGIFFMLAVSSLATYGILLAGWSANSKYAFLGSLRSTAQLISYELVLSSVLLIVIMITNSLNLNINVQFQKITWLALPLLCILIIFFIGSVAETNRAPFDLAEAESELVSGFMTEHAAVIFVFFFLAEYSSIVLMCILTSILFLGGYLVDLDIIYLFDSISYAYAYVFDIDWIISFEYFNIRKLLTNPSIDGLLSGLTLGVKSAIMVFVFIWVRASFPRIRFDQLMSFCWTVLLPILFAFIVLIPCILYAFGIFFINISLF</sequence>
<feature type="transmembrane region" description="Helical" evidence="8">
    <location>
        <begin position="148"/>
        <end position="169"/>
    </location>
</feature>
<proteinExistence type="inferred from homology"/>
<dbReference type="EMBL" id="KP164992">
    <property type="protein sequence ID" value="AJI44528.1"/>
    <property type="molecule type" value="Genomic_DNA"/>
</dbReference>
<dbReference type="Pfam" id="PF00146">
    <property type="entry name" value="NADHdh"/>
    <property type="match status" value="1"/>
</dbReference>
<feature type="transmembrane region" description="Helical" evidence="8">
    <location>
        <begin position="301"/>
        <end position="321"/>
    </location>
</feature>
<dbReference type="GO" id="GO:0003954">
    <property type="term" value="F:NADH dehydrogenase activity"/>
    <property type="evidence" value="ECO:0007669"/>
    <property type="project" value="TreeGrafter"/>
</dbReference>
<comment type="similarity">
    <text evidence="2 6">Belongs to the complex I subunit 1 family.</text>
</comment>
<keyword evidence="7 9" id="KW-0496">Mitochondrion</keyword>
<evidence type="ECO:0000256" key="1">
    <source>
        <dbReference type="ARBA" id="ARBA00004141"/>
    </source>
</evidence>
<accession>A0A0U1YXC0</accession>
<dbReference type="GO" id="GO:0005743">
    <property type="term" value="C:mitochondrial inner membrane"/>
    <property type="evidence" value="ECO:0007669"/>
    <property type="project" value="UniProtKB-SubCell"/>
</dbReference>
<dbReference type="PANTHER" id="PTHR11432">
    <property type="entry name" value="NADH DEHYDROGENASE SUBUNIT 1"/>
    <property type="match status" value="1"/>
</dbReference>
<protein>
    <recommendedName>
        <fullName evidence="7">NADH-ubiquinone oxidoreductase chain 1</fullName>
        <ecNumber evidence="7">7.1.1.2</ecNumber>
    </recommendedName>
</protein>
<dbReference type="GO" id="GO:0009060">
    <property type="term" value="P:aerobic respiration"/>
    <property type="evidence" value="ECO:0007669"/>
    <property type="project" value="TreeGrafter"/>
</dbReference>
<comment type="subcellular location">
    <subcellularLocation>
        <location evidence="1">Membrane</location>
        <topology evidence="1">Multi-pass membrane protein</topology>
    </subcellularLocation>
    <subcellularLocation>
        <location evidence="6">Mitochondrion inner membrane</location>
        <topology evidence="6">Multi-pass membrane protein</topology>
    </subcellularLocation>
</comment>